<dbReference type="Proteomes" id="UP001190700">
    <property type="component" value="Unassembled WGS sequence"/>
</dbReference>
<accession>A0AAE0GLY9</accession>
<reference evidence="1 2" key="1">
    <citation type="journal article" date="2015" name="Genome Biol. Evol.">
        <title>Comparative Genomics of a Bacterivorous Green Alga Reveals Evolutionary Causalities and Consequences of Phago-Mixotrophic Mode of Nutrition.</title>
        <authorList>
            <person name="Burns J.A."/>
            <person name="Paasch A."/>
            <person name="Narechania A."/>
            <person name="Kim E."/>
        </authorList>
    </citation>
    <scope>NUCLEOTIDE SEQUENCE [LARGE SCALE GENOMIC DNA]</scope>
    <source>
        <strain evidence="1 2">PLY_AMNH</strain>
    </source>
</reference>
<comment type="caution">
    <text evidence="1">The sequence shown here is derived from an EMBL/GenBank/DDBJ whole genome shotgun (WGS) entry which is preliminary data.</text>
</comment>
<keyword evidence="2" id="KW-1185">Reference proteome</keyword>
<organism evidence="1 2">
    <name type="scientific">Cymbomonas tetramitiformis</name>
    <dbReference type="NCBI Taxonomy" id="36881"/>
    <lineage>
        <taxon>Eukaryota</taxon>
        <taxon>Viridiplantae</taxon>
        <taxon>Chlorophyta</taxon>
        <taxon>Pyramimonadophyceae</taxon>
        <taxon>Pyramimonadales</taxon>
        <taxon>Pyramimonadaceae</taxon>
        <taxon>Cymbomonas</taxon>
    </lineage>
</organism>
<protein>
    <submittedName>
        <fullName evidence="1">Uncharacterized protein</fullName>
    </submittedName>
</protein>
<evidence type="ECO:0000313" key="2">
    <source>
        <dbReference type="Proteomes" id="UP001190700"/>
    </source>
</evidence>
<sequence length="139" mass="16387">MKGIGLSPNKREDISWFARDLDEERREALMELHAALGTLQDMRKKEVFTNQNMTFFEMKPVVRHGLAIVTKEIFEQYWLQKKGEEEEEEVQQSKLAKCCEAMGSQLEHLEEMMRKQRSHIEQQKARVERLFVIANFGQG</sequence>
<gene>
    <name evidence="1" type="ORF">CYMTET_12303</name>
</gene>
<proteinExistence type="predicted"/>
<dbReference type="AlphaFoldDB" id="A0AAE0GLY9"/>
<dbReference type="EMBL" id="LGRX02004651">
    <property type="protein sequence ID" value="KAK3279831.1"/>
    <property type="molecule type" value="Genomic_DNA"/>
</dbReference>
<name>A0AAE0GLY9_9CHLO</name>
<evidence type="ECO:0000313" key="1">
    <source>
        <dbReference type="EMBL" id="KAK3279831.1"/>
    </source>
</evidence>